<dbReference type="AlphaFoldDB" id="A0AAD8E898"/>
<evidence type="ECO:0000313" key="3">
    <source>
        <dbReference type="Proteomes" id="UP001233999"/>
    </source>
</evidence>
<reference evidence="2" key="1">
    <citation type="journal article" date="2023" name="IScience">
        <title>Live-bearing cockroach genome reveals convergent evolutionary mechanisms linked to viviparity in insects and beyond.</title>
        <authorList>
            <person name="Fouks B."/>
            <person name="Harrison M.C."/>
            <person name="Mikhailova A.A."/>
            <person name="Marchal E."/>
            <person name="English S."/>
            <person name="Carruthers M."/>
            <person name="Jennings E.C."/>
            <person name="Chiamaka E.L."/>
            <person name="Frigard R.A."/>
            <person name="Pippel M."/>
            <person name="Attardo G.M."/>
            <person name="Benoit J.B."/>
            <person name="Bornberg-Bauer E."/>
            <person name="Tobe S.S."/>
        </authorList>
    </citation>
    <scope>NUCLEOTIDE SEQUENCE</scope>
    <source>
        <strain evidence="2">Stay&amp;Tobe</strain>
    </source>
</reference>
<proteinExistence type="predicted"/>
<dbReference type="EMBL" id="JASPKZ010008260">
    <property type="protein sequence ID" value="KAJ9580586.1"/>
    <property type="molecule type" value="Genomic_DNA"/>
</dbReference>
<organism evidence="2 3">
    <name type="scientific">Diploptera punctata</name>
    <name type="common">Pacific beetle cockroach</name>
    <dbReference type="NCBI Taxonomy" id="6984"/>
    <lineage>
        <taxon>Eukaryota</taxon>
        <taxon>Metazoa</taxon>
        <taxon>Ecdysozoa</taxon>
        <taxon>Arthropoda</taxon>
        <taxon>Hexapoda</taxon>
        <taxon>Insecta</taxon>
        <taxon>Pterygota</taxon>
        <taxon>Neoptera</taxon>
        <taxon>Polyneoptera</taxon>
        <taxon>Dictyoptera</taxon>
        <taxon>Blattodea</taxon>
        <taxon>Blaberoidea</taxon>
        <taxon>Blaberidae</taxon>
        <taxon>Diplopterinae</taxon>
        <taxon>Diploptera</taxon>
    </lineage>
</organism>
<name>A0AAD8E898_DIPPU</name>
<accession>A0AAD8E898</accession>
<gene>
    <name evidence="2" type="ORF">L9F63_024237</name>
</gene>
<feature type="chain" id="PRO_5042085551" evidence="1">
    <location>
        <begin position="19"/>
        <end position="63"/>
    </location>
</feature>
<keyword evidence="1" id="KW-0732">Signal</keyword>
<dbReference type="Proteomes" id="UP001233999">
    <property type="component" value="Unassembled WGS sequence"/>
</dbReference>
<feature type="non-terminal residue" evidence="2">
    <location>
        <position position="1"/>
    </location>
</feature>
<evidence type="ECO:0000313" key="2">
    <source>
        <dbReference type="EMBL" id="KAJ9580586.1"/>
    </source>
</evidence>
<protein>
    <submittedName>
        <fullName evidence="2">Uncharacterized protein</fullName>
    </submittedName>
</protein>
<feature type="non-terminal residue" evidence="2">
    <location>
        <position position="63"/>
    </location>
</feature>
<evidence type="ECO:0000256" key="1">
    <source>
        <dbReference type="SAM" id="SignalP"/>
    </source>
</evidence>
<feature type="signal peptide" evidence="1">
    <location>
        <begin position="1"/>
        <end position="18"/>
    </location>
</feature>
<keyword evidence="3" id="KW-1185">Reference proteome</keyword>
<sequence length="63" mass="7602">LQCSRICFLLSRCCLCMSESMVKEKYLTEEELIHKVKVKMNFHFLKLIRRYHDISFSATKRCL</sequence>
<reference evidence="2" key="2">
    <citation type="submission" date="2023-05" db="EMBL/GenBank/DDBJ databases">
        <authorList>
            <person name="Fouks B."/>
        </authorList>
    </citation>
    <scope>NUCLEOTIDE SEQUENCE</scope>
    <source>
        <strain evidence="2">Stay&amp;Tobe</strain>
        <tissue evidence="2">Testes</tissue>
    </source>
</reference>
<comment type="caution">
    <text evidence="2">The sequence shown here is derived from an EMBL/GenBank/DDBJ whole genome shotgun (WGS) entry which is preliminary data.</text>
</comment>